<feature type="transmembrane region" description="Helical" evidence="1">
    <location>
        <begin position="7"/>
        <end position="38"/>
    </location>
</feature>
<gene>
    <name evidence="2" type="ORF">ABK905_20110</name>
</gene>
<accession>A0AAU7Q834</accession>
<proteinExistence type="predicted"/>
<sequence>MISILGLLLSVVVIVILVYRGLNTIPVTIIASLVIIVSNGMSPWDTFVNDYCVAMKNFAGSYFLMFLLAAIFGAMMDRSGAAFSISYWLMKKLGKQRVILIMFATTLILTYAGISTYLVAFTLYPIAIALFRVADIPKKLFPASVLGVAATITMTMLPGTPSVQNLIPTQYLGTTIYSGPIIGIVCSIMTFYLNYRYLMREQKKLALAGEHFVPGANDSFVNMDECDISQYPGLFASIMPVIILIVTIFILKGKVDPVYSLVIGMGLAVIIGMLIFRRRESLNDVVNNGSKNGVFALLVTAAVLGFGGVVNHAPAFQSFVALVNNISMDPFISSAISINIFSAITGSAAGGLGIFFYHHGSKTLIGPCEYECLASCRHDVLRSAGCHAPFKRTRGGKRHCRARSQRNLQVLFRDLCFGAVIGNRARRRHGKIRHCLRMAHADRLLRRQQV</sequence>
<feature type="transmembrane region" description="Helical" evidence="1">
    <location>
        <begin position="257"/>
        <end position="276"/>
    </location>
</feature>
<dbReference type="EMBL" id="CP157947">
    <property type="protein sequence ID" value="XBS68847.1"/>
    <property type="molecule type" value="Genomic_DNA"/>
</dbReference>
<name>A0AAU7Q834_9GAMM</name>
<feature type="transmembrane region" description="Helical" evidence="1">
    <location>
        <begin position="336"/>
        <end position="357"/>
    </location>
</feature>
<dbReference type="AlphaFoldDB" id="A0AAU7Q834"/>
<keyword evidence="1" id="KW-0472">Membrane</keyword>
<organism evidence="2">
    <name type="scientific">Acerihabitans sp. KWT182</name>
    <dbReference type="NCBI Taxonomy" id="3157919"/>
    <lineage>
        <taxon>Bacteria</taxon>
        <taxon>Pseudomonadati</taxon>
        <taxon>Pseudomonadota</taxon>
        <taxon>Gammaproteobacteria</taxon>
        <taxon>Enterobacterales</taxon>
        <taxon>Pectobacteriaceae</taxon>
        <taxon>Acerihabitans</taxon>
    </lineage>
</organism>
<feature type="transmembrane region" description="Helical" evidence="1">
    <location>
        <begin position="233"/>
        <end position="251"/>
    </location>
</feature>
<dbReference type="Pfam" id="PF02447">
    <property type="entry name" value="GntP_permease"/>
    <property type="match status" value="1"/>
</dbReference>
<protein>
    <recommendedName>
        <fullName evidence="3">GntP family permease</fullName>
    </recommendedName>
</protein>
<dbReference type="GO" id="GO:0015128">
    <property type="term" value="F:gluconate transmembrane transporter activity"/>
    <property type="evidence" value="ECO:0007669"/>
    <property type="project" value="InterPro"/>
</dbReference>
<evidence type="ECO:0000256" key="1">
    <source>
        <dbReference type="SAM" id="Phobius"/>
    </source>
</evidence>
<feature type="transmembrane region" description="Helical" evidence="1">
    <location>
        <begin position="296"/>
        <end position="316"/>
    </location>
</feature>
<feature type="transmembrane region" description="Helical" evidence="1">
    <location>
        <begin position="58"/>
        <end position="77"/>
    </location>
</feature>
<evidence type="ECO:0000313" key="2">
    <source>
        <dbReference type="EMBL" id="XBS68847.1"/>
    </source>
</evidence>
<reference evidence="2" key="1">
    <citation type="submission" date="2024-06" db="EMBL/GenBank/DDBJ databases">
        <authorList>
            <person name="Coelho C."/>
            <person name="Bento M."/>
            <person name="Garcia E."/>
            <person name="Camelo A."/>
            <person name="Brandao I."/>
            <person name="Espirito Santo C."/>
            <person name="Trovao J."/>
            <person name="Verissimo A."/>
            <person name="Costa J."/>
            <person name="Tiago I."/>
        </authorList>
    </citation>
    <scope>NUCLEOTIDE SEQUENCE</scope>
    <source>
        <strain evidence="2">KWT182</strain>
    </source>
</reference>
<dbReference type="GO" id="GO:0005886">
    <property type="term" value="C:plasma membrane"/>
    <property type="evidence" value="ECO:0007669"/>
    <property type="project" value="TreeGrafter"/>
</dbReference>
<feature type="transmembrane region" description="Helical" evidence="1">
    <location>
        <begin position="176"/>
        <end position="195"/>
    </location>
</feature>
<dbReference type="PANTHER" id="PTHR30354:SF7">
    <property type="entry name" value="BLL7963 PROTEIN"/>
    <property type="match status" value="1"/>
</dbReference>
<dbReference type="PANTHER" id="PTHR30354">
    <property type="entry name" value="GNT FAMILY GLUCONATE TRANSPORTER"/>
    <property type="match status" value="1"/>
</dbReference>
<feature type="transmembrane region" description="Helical" evidence="1">
    <location>
        <begin position="98"/>
        <end position="131"/>
    </location>
</feature>
<keyword evidence="1" id="KW-1133">Transmembrane helix</keyword>
<dbReference type="InterPro" id="IPR003474">
    <property type="entry name" value="Glcn_transporter"/>
</dbReference>
<evidence type="ECO:0008006" key="3">
    <source>
        <dbReference type="Google" id="ProtNLM"/>
    </source>
</evidence>
<keyword evidence="1" id="KW-0812">Transmembrane</keyword>